<dbReference type="PROSITE" id="PS00518">
    <property type="entry name" value="ZF_RING_1"/>
    <property type="match status" value="1"/>
</dbReference>
<evidence type="ECO:0000256" key="3">
    <source>
        <dbReference type="ARBA" id="ARBA00022833"/>
    </source>
</evidence>
<dbReference type="InterPro" id="IPR013083">
    <property type="entry name" value="Znf_RING/FYVE/PHD"/>
</dbReference>
<feature type="domain" description="RING-type" evidence="6">
    <location>
        <begin position="8"/>
        <end position="52"/>
    </location>
</feature>
<organism evidence="7 8">
    <name type="scientific">Lophium mytilinum</name>
    <dbReference type="NCBI Taxonomy" id="390894"/>
    <lineage>
        <taxon>Eukaryota</taxon>
        <taxon>Fungi</taxon>
        <taxon>Dikarya</taxon>
        <taxon>Ascomycota</taxon>
        <taxon>Pezizomycotina</taxon>
        <taxon>Dothideomycetes</taxon>
        <taxon>Pleosporomycetidae</taxon>
        <taxon>Mytilinidiales</taxon>
        <taxon>Mytilinidiaceae</taxon>
        <taxon>Lophium</taxon>
    </lineage>
</organism>
<dbReference type="Gene3D" id="3.30.40.10">
    <property type="entry name" value="Zinc/RING finger domain, C3HC4 (zinc finger)"/>
    <property type="match status" value="1"/>
</dbReference>
<evidence type="ECO:0000259" key="6">
    <source>
        <dbReference type="PROSITE" id="PS50089"/>
    </source>
</evidence>
<keyword evidence="3" id="KW-0862">Zinc</keyword>
<evidence type="ECO:0000256" key="4">
    <source>
        <dbReference type="PROSITE-ProRule" id="PRU00175"/>
    </source>
</evidence>
<accession>A0A6A6QZY9</accession>
<dbReference type="InterPro" id="IPR001841">
    <property type="entry name" value="Znf_RING"/>
</dbReference>
<evidence type="ECO:0000313" key="8">
    <source>
        <dbReference type="Proteomes" id="UP000799750"/>
    </source>
</evidence>
<dbReference type="PROSITE" id="PS50089">
    <property type="entry name" value="ZF_RING_2"/>
    <property type="match status" value="1"/>
</dbReference>
<dbReference type="AlphaFoldDB" id="A0A6A6QZY9"/>
<dbReference type="Proteomes" id="UP000799750">
    <property type="component" value="Unassembled WGS sequence"/>
</dbReference>
<evidence type="ECO:0000313" key="7">
    <source>
        <dbReference type="EMBL" id="KAF2497672.1"/>
    </source>
</evidence>
<keyword evidence="1" id="KW-0479">Metal-binding</keyword>
<dbReference type="SMART" id="SM00184">
    <property type="entry name" value="RING"/>
    <property type="match status" value="1"/>
</dbReference>
<dbReference type="Pfam" id="PF13639">
    <property type="entry name" value="zf-RING_2"/>
    <property type="match status" value="1"/>
</dbReference>
<evidence type="ECO:0000256" key="1">
    <source>
        <dbReference type="ARBA" id="ARBA00022723"/>
    </source>
</evidence>
<feature type="compositionally biased region" description="Basic and acidic residues" evidence="5">
    <location>
        <begin position="246"/>
        <end position="271"/>
    </location>
</feature>
<dbReference type="OrthoDB" id="2849579at2759"/>
<dbReference type="InterPro" id="IPR017907">
    <property type="entry name" value="Znf_RING_CS"/>
</dbReference>
<keyword evidence="2 4" id="KW-0863">Zinc-finger</keyword>
<keyword evidence="8" id="KW-1185">Reference proteome</keyword>
<name>A0A6A6QZY9_9PEZI</name>
<gene>
    <name evidence="7" type="ORF">BU16DRAFT_580293</name>
</gene>
<feature type="region of interest" description="Disordered" evidence="5">
    <location>
        <begin position="234"/>
        <end position="318"/>
    </location>
</feature>
<dbReference type="GO" id="GO:0008270">
    <property type="term" value="F:zinc ion binding"/>
    <property type="evidence" value="ECO:0007669"/>
    <property type="project" value="UniProtKB-KW"/>
</dbReference>
<dbReference type="PANTHER" id="PTHR45969">
    <property type="entry name" value="RING ZINC FINGER PROTEIN-RELATED"/>
    <property type="match status" value="1"/>
</dbReference>
<reference evidence="7" key="1">
    <citation type="journal article" date="2020" name="Stud. Mycol.">
        <title>101 Dothideomycetes genomes: a test case for predicting lifestyles and emergence of pathogens.</title>
        <authorList>
            <person name="Haridas S."/>
            <person name="Albert R."/>
            <person name="Binder M."/>
            <person name="Bloem J."/>
            <person name="Labutti K."/>
            <person name="Salamov A."/>
            <person name="Andreopoulos B."/>
            <person name="Baker S."/>
            <person name="Barry K."/>
            <person name="Bills G."/>
            <person name="Bluhm B."/>
            <person name="Cannon C."/>
            <person name="Castanera R."/>
            <person name="Culley D."/>
            <person name="Daum C."/>
            <person name="Ezra D."/>
            <person name="Gonzalez J."/>
            <person name="Henrissat B."/>
            <person name="Kuo A."/>
            <person name="Liang C."/>
            <person name="Lipzen A."/>
            <person name="Lutzoni F."/>
            <person name="Magnuson J."/>
            <person name="Mondo S."/>
            <person name="Nolan M."/>
            <person name="Ohm R."/>
            <person name="Pangilinan J."/>
            <person name="Park H.-J."/>
            <person name="Ramirez L."/>
            <person name="Alfaro M."/>
            <person name="Sun H."/>
            <person name="Tritt A."/>
            <person name="Yoshinaga Y."/>
            <person name="Zwiers L.-H."/>
            <person name="Turgeon B."/>
            <person name="Goodwin S."/>
            <person name="Spatafora J."/>
            <person name="Crous P."/>
            <person name="Grigoriev I."/>
        </authorList>
    </citation>
    <scope>NUCLEOTIDE SEQUENCE</scope>
    <source>
        <strain evidence="7">CBS 269.34</strain>
    </source>
</reference>
<proteinExistence type="predicted"/>
<evidence type="ECO:0000256" key="5">
    <source>
        <dbReference type="SAM" id="MobiDB-lite"/>
    </source>
</evidence>
<dbReference type="SUPFAM" id="SSF57850">
    <property type="entry name" value="RING/U-box"/>
    <property type="match status" value="1"/>
</dbReference>
<dbReference type="EMBL" id="MU004186">
    <property type="protein sequence ID" value="KAF2497672.1"/>
    <property type="molecule type" value="Genomic_DNA"/>
</dbReference>
<sequence>MSPTPIECPICLSEVPRDAIQSGPCGHTFCRGCLQRWHRSRAANANLCPVCRAVLVPGQGRARAPDQIDLALFRLPDEIRDELRQAGVYREQGRNVNRQDPYDEDYFSEDVDDDHEETWERWVAEDALARAELDPFEGLDEGGVWGLGLQEDLTFFDQGEIRLNGDGVAYVAPNRHRLARVRARDGAVAGAEERERPQVARYVDEAVALPSTGGYTVYHRTRGAVPDVALPLRILGNRPDPAIGRRRLDGRQPGRRGDRELEQQSERDRQRSRTRQRLLETEEPGLVNARTRSGIGPLHDEQHPGQGYHPGHGHDHHQHQPLVFQEDLNLQALFQELEQVSSALSDATRLNYPNPRGFHVPTNATAMTHAPERWHADRTARGGNNTVSRRVNRAAPAVEAPYRRRVTERMGTANAARRPEGLGTRLRGAAGRLWHGRNGSG</sequence>
<protein>
    <recommendedName>
        <fullName evidence="6">RING-type domain-containing protein</fullName>
    </recommendedName>
</protein>
<evidence type="ECO:0000256" key="2">
    <source>
        <dbReference type="ARBA" id="ARBA00022771"/>
    </source>
</evidence>